<evidence type="ECO:0000313" key="1">
    <source>
        <dbReference type="EMBL" id="QQK40306.1"/>
    </source>
</evidence>
<dbReference type="AlphaFoldDB" id="A0A7T7BHT8"/>
<protein>
    <submittedName>
        <fullName evidence="1">Uncharacterized protein</fullName>
    </submittedName>
</protein>
<gene>
    <name evidence="1" type="ORF">Pdw03_3160</name>
</gene>
<organism evidence="1 2">
    <name type="scientific">Penicillium digitatum</name>
    <name type="common">Green mold</name>
    <dbReference type="NCBI Taxonomy" id="36651"/>
    <lineage>
        <taxon>Eukaryota</taxon>
        <taxon>Fungi</taxon>
        <taxon>Dikarya</taxon>
        <taxon>Ascomycota</taxon>
        <taxon>Pezizomycotina</taxon>
        <taxon>Eurotiomycetes</taxon>
        <taxon>Eurotiomycetidae</taxon>
        <taxon>Eurotiales</taxon>
        <taxon>Aspergillaceae</taxon>
        <taxon>Penicillium</taxon>
    </lineage>
</organism>
<proteinExistence type="predicted"/>
<dbReference type="GeneID" id="90952479"/>
<dbReference type="EMBL" id="CP060774">
    <property type="protein sequence ID" value="QQK40306.1"/>
    <property type="molecule type" value="Genomic_DNA"/>
</dbReference>
<reference evidence="1 2" key="1">
    <citation type="submission" date="2020-08" db="EMBL/GenBank/DDBJ databases">
        <title>The completed genome sequence of the pathogenic ascomycete fungus Penicillium digitatum.</title>
        <authorList>
            <person name="Wang M."/>
        </authorList>
    </citation>
    <scope>NUCLEOTIDE SEQUENCE [LARGE SCALE GENOMIC DNA]</scope>
    <source>
        <strain evidence="1 2">PdW03</strain>
    </source>
</reference>
<name>A0A7T7BHT8_PENDI</name>
<evidence type="ECO:0000313" key="2">
    <source>
        <dbReference type="Proteomes" id="UP000595662"/>
    </source>
</evidence>
<dbReference type="Proteomes" id="UP000595662">
    <property type="component" value="Chromosome 1"/>
</dbReference>
<accession>A0A7T7BHT8</accession>
<sequence>MMHIKHIYSARYSGMLDIEIAQDMMIPGDSIGQGRSKSLLITFWLRVSSLREPHSVRICIAIQSQQRISPIPASPA</sequence>
<dbReference type="RefSeq" id="XP_065955809.1">
    <property type="nucleotide sequence ID" value="XM_066100409.1"/>
</dbReference>